<proteinExistence type="predicted"/>
<gene>
    <name evidence="1" type="ORF">N8T08_006561</name>
</gene>
<sequence length="1335" mass="147933">MPAPPIKGRVPIKDMQKVFHYTDTMTRKPTRDNDPYEYLVGFGNRHQSEVIPGTLPAGQNNPQEPRFGLYTEGITYSAFGAPRHANFSTYMYRVRPAAAHNGYRANIEHKADIENCFLSLNPKVATLAEQGEWAPFPLPKEDEKIDFVDGLHTLGGSGDPNLREGIALYVFMINADMDRRAFCNTDGDFLIVAQLGNLDIQTEMGKLFLQPGEICVIPRGVRFAVRLGPGHNVARGYITEVWGSRWELPDLGPIGGHGLANPRDFLHPVAHIDEVLHADWSIVNKANGLYNAIEQDHSPFDLVAWHGNVVPYKYDLTKFSSQNATSIDHTDPSVNCVLTAPSRDPMTPLADFLWFGPRWDVAANTFRLPYFHRNSATEFLASLYGNGLGRSDDFLPGGGSVEISHTPHGNFSEDYVYEMRNQVNEPRKTLENQMTIMVESSRSFLFTEYARSGCGTFKDQGTDPKVWDALPDKFSSYPNIQEILRQVKADKEARKERLEAYYNDGKLAELVADTKEKPYECNVCHKRFSRSDVLSRHAKGHNGAAATASNEVKNAQPAATSDQAAIRPAEGQQFVPGTGVDAVNMVQPLSMTSRDVPLPSATGLPPSSLDFLANVSTHHARTEPEVNPMIMDDQQAAYFGWNEVSTTADTPAYRGPMFDTPNDMMQFWLEPRADAGSHNGSINLVPDSGFGLLGESHGAFSDRQARPSADSVGTPKSGGTIPSERFAKVQKYWVAPSNHNGRLINNLWQEVASIELDNIFALHPSISVNGSPSLFQGARHGLDEECRQHLQAIFGYARFANSHSRLPEHMAHSHSSSGALVTLPNFPPAEVLDMALDLYFRNFHPLVPFIHTPTFSAKNTNPSVLYSMCLIGMIMLGTKGTTDFVSKNYTFVLEKIMAELAKCSLGTESSANTMSTFAAAFLFLNLAAMTGEKEHLEKSQMLYISLISIAQRHGLFTATEGQILDMSFFEVSPDVDIRWKTWSKIESVKRLISGLLLLDSWYSSFLSMSPIIVPDSIQIILPCNESLFQTNSSGQWAHLIRSGRRILMPTVVAPSENVEIAALDSPVDDFCMHSILAMVQLRLSEAYHRLLSNRASYPFAPCHTYAMDGRARCLPSLQLQIASRYSDVLTHLNPNAAVMWHNMCMTLTADTQIFDLAAGRAGPLPAQKALEDIAAWSQTPAARRACLHAAQIYKAMINRKASDHTMFHSVFSLFSAALVLGLYEFMVPNTEGQGQGACIELLDDVDWQAVGTEGFTSFMEPRGSQSFAPSDDPAVNFIRNGGVVYLRGMPFQGEYQSARRILLDYAGLLKDAGKWSVRKFSYVLHIMSDVLMDVE</sequence>
<organism evidence="1 2">
    <name type="scientific">Aspergillus melleus</name>
    <dbReference type="NCBI Taxonomy" id="138277"/>
    <lineage>
        <taxon>Eukaryota</taxon>
        <taxon>Fungi</taxon>
        <taxon>Dikarya</taxon>
        <taxon>Ascomycota</taxon>
        <taxon>Pezizomycotina</taxon>
        <taxon>Eurotiomycetes</taxon>
        <taxon>Eurotiomycetidae</taxon>
        <taxon>Eurotiales</taxon>
        <taxon>Aspergillaceae</taxon>
        <taxon>Aspergillus</taxon>
        <taxon>Aspergillus subgen. Circumdati</taxon>
    </lineage>
</organism>
<protein>
    <submittedName>
        <fullName evidence="1">Uncharacterized protein</fullName>
    </submittedName>
</protein>
<name>A0ACC3BF59_9EURO</name>
<keyword evidence="2" id="KW-1185">Reference proteome</keyword>
<comment type="caution">
    <text evidence="1">The sequence shown here is derived from an EMBL/GenBank/DDBJ whole genome shotgun (WGS) entry which is preliminary data.</text>
</comment>
<evidence type="ECO:0000313" key="2">
    <source>
        <dbReference type="Proteomes" id="UP001177260"/>
    </source>
</evidence>
<dbReference type="Proteomes" id="UP001177260">
    <property type="component" value="Unassembled WGS sequence"/>
</dbReference>
<dbReference type="EMBL" id="JAOPJF010000004">
    <property type="protein sequence ID" value="KAK1149338.1"/>
    <property type="molecule type" value="Genomic_DNA"/>
</dbReference>
<accession>A0ACC3BF59</accession>
<reference evidence="1 2" key="1">
    <citation type="journal article" date="2023" name="ACS Omega">
        <title>Identification of the Neoaspergillic Acid Biosynthesis Gene Cluster by Establishing an In Vitro CRISPR-Ribonucleoprotein Genetic System in Aspergillus melleus.</title>
        <authorList>
            <person name="Yuan B."/>
            <person name="Grau M.F."/>
            <person name="Murata R.M."/>
            <person name="Torok T."/>
            <person name="Venkateswaran K."/>
            <person name="Stajich J.E."/>
            <person name="Wang C.C.C."/>
        </authorList>
    </citation>
    <scope>NUCLEOTIDE SEQUENCE [LARGE SCALE GENOMIC DNA]</scope>
    <source>
        <strain evidence="1 2">IMV 1140</strain>
    </source>
</reference>
<evidence type="ECO:0000313" key="1">
    <source>
        <dbReference type="EMBL" id="KAK1149338.1"/>
    </source>
</evidence>